<dbReference type="Proteomes" id="UP001329313">
    <property type="component" value="Chromosome"/>
</dbReference>
<gene>
    <name evidence="2" type="ORF">RYJ27_00295</name>
</gene>
<dbReference type="InterPro" id="IPR037523">
    <property type="entry name" value="VOC_core"/>
</dbReference>
<dbReference type="EMBL" id="CP137080">
    <property type="protein sequence ID" value="WOQ69725.1"/>
    <property type="molecule type" value="Genomic_DNA"/>
</dbReference>
<dbReference type="AlphaFoldDB" id="A0AAU0MGL7"/>
<dbReference type="KEGG" id="mliy:RYJ27_00295"/>
<evidence type="ECO:0000259" key="1">
    <source>
        <dbReference type="PROSITE" id="PS51819"/>
    </source>
</evidence>
<dbReference type="PROSITE" id="PS51819">
    <property type="entry name" value="VOC"/>
    <property type="match status" value="2"/>
</dbReference>
<dbReference type="InterPro" id="IPR004360">
    <property type="entry name" value="Glyas_Fos-R_dOase_dom"/>
</dbReference>
<reference evidence="2 3" key="1">
    <citation type="submission" date="2023-10" db="EMBL/GenBank/DDBJ databases">
        <title>Y20.</title>
        <authorList>
            <person name="Zhang G."/>
            <person name="Ding Y."/>
        </authorList>
    </citation>
    <scope>NUCLEOTIDE SEQUENCE [LARGE SCALE GENOMIC DNA]</scope>
    <source>
        <strain evidence="2 3">Y20</strain>
    </source>
</reference>
<evidence type="ECO:0000313" key="2">
    <source>
        <dbReference type="EMBL" id="WOQ69725.1"/>
    </source>
</evidence>
<evidence type="ECO:0000313" key="3">
    <source>
        <dbReference type="Proteomes" id="UP001329313"/>
    </source>
</evidence>
<dbReference type="InterPro" id="IPR029068">
    <property type="entry name" value="Glyas_Bleomycin-R_OHBP_Dase"/>
</dbReference>
<accession>A0AAU0MGL7</accession>
<organism evidence="2 3">
    <name type="scientific">Microbacterium limosum</name>
    <dbReference type="NCBI Taxonomy" id="3079935"/>
    <lineage>
        <taxon>Bacteria</taxon>
        <taxon>Bacillati</taxon>
        <taxon>Actinomycetota</taxon>
        <taxon>Actinomycetes</taxon>
        <taxon>Micrococcales</taxon>
        <taxon>Microbacteriaceae</taxon>
        <taxon>Microbacterium</taxon>
    </lineage>
</organism>
<name>A0AAU0MGL7_9MICO</name>
<dbReference type="RefSeq" id="WP_330170819.1">
    <property type="nucleotide sequence ID" value="NZ_CP137080.1"/>
</dbReference>
<feature type="domain" description="VOC" evidence="1">
    <location>
        <begin position="159"/>
        <end position="279"/>
    </location>
</feature>
<feature type="domain" description="VOC" evidence="1">
    <location>
        <begin position="17"/>
        <end position="129"/>
    </location>
</feature>
<proteinExistence type="predicted"/>
<protein>
    <submittedName>
        <fullName evidence="2">VOC family protein</fullName>
    </submittedName>
</protein>
<sequence>MSASAHDFPEPIFDVADLSTFELFSPVVDETVWFFTNLLGMIETARSGDSVFLRGYEDPYAHSLKITHREKPGMGYAGWRATSPQALERRVEAIDRCGLGRGWVEGEVGVGPAYEFTTPDGSVQRINWEVEYYRPEKDQRSVVLNRVQRRPLSGVPVRALDHVNLLSLDVTANKRFFAEQLGFKLSEHIVLGDDVEAGAWLRSMTRSHDVALVKDAGGGGRLHHVAFLYGNTQHLIDACDVLTDHGIEFEAGPAAHAISQAQFIYVFEPGGNRIELVGTPGYQVTDPSWEPVRWAQDTIDDAIIWYGSPLPAEFDTYGTPHSGPTAYRTPNRYVTAEAGMILRADPPARF</sequence>
<dbReference type="Pfam" id="PF00903">
    <property type="entry name" value="Glyoxalase"/>
    <property type="match status" value="1"/>
</dbReference>
<dbReference type="Gene3D" id="3.10.180.10">
    <property type="entry name" value="2,3-Dihydroxybiphenyl 1,2-Dioxygenase, domain 1"/>
    <property type="match status" value="2"/>
</dbReference>
<keyword evidence="3" id="KW-1185">Reference proteome</keyword>
<dbReference type="SUPFAM" id="SSF54593">
    <property type="entry name" value="Glyoxalase/Bleomycin resistance protein/Dihydroxybiphenyl dioxygenase"/>
    <property type="match status" value="1"/>
</dbReference>